<feature type="signal peptide" evidence="1">
    <location>
        <begin position="1"/>
        <end position="18"/>
    </location>
</feature>
<name>A0A8J4UFJ5_CLAMG</name>
<dbReference type="Proteomes" id="UP000727407">
    <property type="component" value="Unassembled WGS sequence"/>
</dbReference>
<reference evidence="2" key="1">
    <citation type="submission" date="2020-07" db="EMBL/GenBank/DDBJ databases">
        <title>Clarias magur genome sequencing, assembly and annotation.</title>
        <authorList>
            <person name="Kushwaha B."/>
            <person name="Kumar R."/>
            <person name="Das P."/>
            <person name="Joshi C.G."/>
            <person name="Kumar D."/>
            <person name="Nagpure N.S."/>
            <person name="Pandey M."/>
            <person name="Agarwal S."/>
            <person name="Srivastava S."/>
            <person name="Singh M."/>
            <person name="Sahoo L."/>
            <person name="Jayasankar P."/>
            <person name="Meher P.K."/>
            <person name="Koringa P.G."/>
            <person name="Iquebal M.A."/>
            <person name="Das S.P."/>
            <person name="Bit A."/>
            <person name="Patnaik S."/>
            <person name="Patel N."/>
            <person name="Shah T.M."/>
            <person name="Hinsu A."/>
            <person name="Jena J.K."/>
        </authorList>
    </citation>
    <scope>NUCLEOTIDE SEQUENCE</scope>
    <source>
        <strain evidence="2">CIFAMagur01</strain>
        <tissue evidence="2">Testis</tissue>
    </source>
</reference>
<evidence type="ECO:0000313" key="2">
    <source>
        <dbReference type="EMBL" id="KAF5907088.1"/>
    </source>
</evidence>
<organism evidence="2 3">
    <name type="scientific">Clarias magur</name>
    <name type="common">Asian catfish</name>
    <name type="synonym">Macropteronotus magur</name>
    <dbReference type="NCBI Taxonomy" id="1594786"/>
    <lineage>
        <taxon>Eukaryota</taxon>
        <taxon>Metazoa</taxon>
        <taxon>Chordata</taxon>
        <taxon>Craniata</taxon>
        <taxon>Vertebrata</taxon>
        <taxon>Euteleostomi</taxon>
        <taxon>Actinopterygii</taxon>
        <taxon>Neopterygii</taxon>
        <taxon>Teleostei</taxon>
        <taxon>Ostariophysi</taxon>
        <taxon>Siluriformes</taxon>
        <taxon>Clariidae</taxon>
        <taxon>Clarias</taxon>
    </lineage>
</organism>
<proteinExistence type="predicted"/>
<sequence>MRRLLPYICLLWQSSADAAETHQSHVKPWCHGDTHRALSHLGDKGGTQRALITAAKDMIACLTRDVLI</sequence>
<protein>
    <submittedName>
        <fullName evidence="2">Uncharacterized protein</fullName>
    </submittedName>
</protein>
<evidence type="ECO:0000256" key="1">
    <source>
        <dbReference type="SAM" id="SignalP"/>
    </source>
</evidence>
<keyword evidence="1" id="KW-0732">Signal</keyword>
<feature type="chain" id="PRO_5035272866" evidence="1">
    <location>
        <begin position="19"/>
        <end position="68"/>
    </location>
</feature>
<keyword evidence="3" id="KW-1185">Reference proteome</keyword>
<dbReference type="AlphaFoldDB" id="A0A8J4UFJ5"/>
<comment type="caution">
    <text evidence="2">The sequence shown here is derived from an EMBL/GenBank/DDBJ whole genome shotgun (WGS) entry which is preliminary data.</text>
</comment>
<accession>A0A8J4UFJ5</accession>
<gene>
    <name evidence="2" type="ORF">DAT39_003148</name>
</gene>
<dbReference type="EMBL" id="QNUK01000025">
    <property type="protein sequence ID" value="KAF5907088.1"/>
    <property type="molecule type" value="Genomic_DNA"/>
</dbReference>
<evidence type="ECO:0000313" key="3">
    <source>
        <dbReference type="Proteomes" id="UP000727407"/>
    </source>
</evidence>